<dbReference type="PANTHER" id="PTHR31977:SF1">
    <property type="entry name" value="UPF0696 PROTEIN C11ORF68"/>
    <property type="match status" value="1"/>
</dbReference>
<gene>
    <name evidence="3" type="ORF">L207DRAFT_581303</name>
</gene>
<keyword evidence="4" id="KW-1185">Reference proteome</keyword>
<dbReference type="InterPro" id="IPR015034">
    <property type="entry name" value="Bles03"/>
</dbReference>
<sequence>MAIGIGGKGAKSEATGYLSDESDFYGDETVKQEYESKALAFDPAEYIEHKIPSLTEIANENLKNAKVVKAATLYNPYEGSLSGRQLGETVDEFLERLPPATTSVTDIINWIYIANPYRKAPKRDEHGQKESDEAPPDEESDWAQFVVLGGNLLEELTTTRHLIEKEKAGKPKATITRAVNPEKDKIVKKLLDTAVELHCTSGKWMIFCRANEVNDVWAVVARATANNELGIAAKVSPDDGDDRKDRVICIYTKDFTDMKDVSRVVHKLKQLGIIDSRGKPIYYKCDAYTYLRLGSGNEYNIKASLYNSAEILKSKPGQAKDAKVDGFFNKQKKDPGDWRQMEWE</sequence>
<feature type="compositionally biased region" description="Basic and acidic residues" evidence="2">
    <location>
        <begin position="122"/>
        <end position="132"/>
    </location>
</feature>
<reference evidence="3 4" key="1">
    <citation type="submission" date="2016-04" db="EMBL/GenBank/DDBJ databases">
        <title>A degradative enzymes factory behind the ericoid mycorrhizal symbiosis.</title>
        <authorList>
            <consortium name="DOE Joint Genome Institute"/>
            <person name="Martino E."/>
            <person name="Morin E."/>
            <person name="Grelet G."/>
            <person name="Kuo A."/>
            <person name="Kohler A."/>
            <person name="Daghino S."/>
            <person name="Barry K."/>
            <person name="Choi C."/>
            <person name="Cichocki N."/>
            <person name="Clum A."/>
            <person name="Copeland A."/>
            <person name="Hainaut M."/>
            <person name="Haridas S."/>
            <person name="Labutti K."/>
            <person name="Lindquist E."/>
            <person name="Lipzen A."/>
            <person name="Khouja H.-R."/>
            <person name="Murat C."/>
            <person name="Ohm R."/>
            <person name="Olson A."/>
            <person name="Spatafora J."/>
            <person name="Veneault-Fourrey C."/>
            <person name="Henrissat B."/>
            <person name="Grigoriev I."/>
            <person name="Martin F."/>
            <person name="Perotto S."/>
        </authorList>
    </citation>
    <scope>NUCLEOTIDE SEQUENCE [LARGE SCALE GENOMIC DNA]</scope>
    <source>
        <strain evidence="3 4">F</strain>
    </source>
</reference>
<dbReference type="PANTHER" id="PTHR31977">
    <property type="entry name" value="UPF0696 PROTEIN C11ORF68"/>
    <property type="match status" value="1"/>
</dbReference>
<organism evidence="3 4">
    <name type="scientific">Hyaloscypha variabilis (strain UAMH 11265 / GT02V1 / F)</name>
    <name type="common">Meliniomyces variabilis</name>
    <dbReference type="NCBI Taxonomy" id="1149755"/>
    <lineage>
        <taxon>Eukaryota</taxon>
        <taxon>Fungi</taxon>
        <taxon>Dikarya</taxon>
        <taxon>Ascomycota</taxon>
        <taxon>Pezizomycotina</taxon>
        <taxon>Leotiomycetes</taxon>
        <taxon>Helotiales</taxon>
        <taxon>Hyaloscyphaceae</taxon>
        <taxon>Hyaloscypha</taxon>
        <taxon>Hyaloscypha variabilis</taxon>
    </lineage>
</organism>
<evidence type="ECO:0000256" key="1">
    <source>
        <dbReference type="ARBA" id="ARBA00010568"/>
    </source>
</evidence>
<dbReference type="Proteomes" id="UP000235786">
    <property type="component" value="Unassembled WGS sequence"/>
</dbReference>
<evidence type="ECO:0000256" key="2">
    <source>
        <dbReference type="SAM" id="MobiDB-lite"/>
    </source>
</evidence>
<dbReference type="InterPro" id="IPR023398">
    <property type="entry name" value="TIF_eIF4e-like"/>
</dbReference>
<feature type="region of interest" description="Disordered" evidence="2">
    <location>
        <begin position="121"/>
        <end position="140"/>
    </location>
</feature>
<accession>A0A2J6RVV1</accession>
<protein>
    <submittedName>
        <fullName evidence="3">DUF1917-domain-containing protein</fullName>
    </submittedName>
</protein>
<feature type="region of interest" description="Disordered" evidence="2">
    <location>
        <begin position="316"/>
        <end position="344"/>
    </location>
</feature>
<evidence type="ECO:0000313" key="4">
    <source>
        <dbReference type="Proteomes" id="UP000235786"/>
    </source>
</evidence>
<feature type="region of interest" description="Disordered" evidence="2">
    <location>
        <begin position="1"/>
        <end position="22"/>
    </location>
</feature>
<dbReference type="EMBL" id="KZ613943">
    <property type="protein sequence ID" value="PMD42649.1"/>
    <property type="molecule type" value="Genomic_DNA"/>
</dbReference>
<dbReference type="Pfam" id="PF08939">
    <property type="entry name" value="Bles03"/>
    <property type="match status" value="1"/>
</dbReference>
<evidence type="ECO:0000313" key="3">
    <source>
        <dbReference type="EMBL" id="PMD42649.1"/>
    </source>
</evidence>
<dbReference type="OrthoDB" id="10067381at2759"/>
<dbReference type="AlphaFoldDB" id="A0A2J6RVV1"/>
<dbReference type="SUPFAM" id="SSF55418">
    <property type="entry name" value="eIF4e-like"/>
    <property type="match status" value="1"/>
</dbReference>
<comment type="similarity">
    <text evidence="1">Belongs to the UPF0696 family.</text>
</comment>
<feature type="compositionally biased region" description="Basic and acidic residues" evidence="2">
    <location>
        <begin position="331"/>
        <end position="344"/>
    </location>
</feature>
<proteinExistence type="inferred from homology"/>
<dbReference type="Gene3D" id="3.30.760.10">
    <property type="entry name" value="RNA Cap, Translation Initiation Factor Eif4e"/>
    <property type="match status" value="1"/>
</dbReference>
<name>A0A2J6RVV1_HYAVF</name>